<protein>
    <recommendedName>
        <fullName evidence="3">Carboxylic ester hydrolase</fullName>
        <ecNumber evidence="3">3.1.1.-</ecNumber>
    </recommendedName>
</protein>
<keyword evidence="3" id="KW-0732">Signal</keyword>
<dbReference type="InterPro" id="IPR050654">
    <property type="entry name" value="AChE-related_enzymes"/>
</dbReference>
<accession>A0A9P4J1Y3</accession>
<dbReference type="Pfam" id="PF00135">
    <property type="entry name" value="COesterase"/>
    <property type="match status" value="1"/>
</dbReference>
<keyword evidence="2 3" id="KW-0378">Hydrolase</keyword>
<feature type="domain" description="Carboxylesterase type B" evidence="4">
    <location>
        <begin position="40"/>
        <end position="534"/>
    </location>
</feature>
<sequence>MILPAISAVLGLVVTATAAPLSDLTPRQAPAGAPSVALKNGSYYGVHSTQYNQDFFLGMPFAQPPIGDLRYRNPRSLNRTWAGTWPATDYAFECVGYGGDQIGYLQDEDCLYLNLVRPSGCEDQKLPVAVWIHGGGFYEGGTADKRYNLSFIVENSVQIGKPIIAISIPYRLGPFGFLYSDQIQKAGQTNIGLRDQRLALHWIQENIAAFGGDPSKVSIWGESAGAASVGFHLTAYNGRDDKLFRAAVSESGNPILYSSQNGTSFYTPRYNALLQATGCTKAPDSLACLRQIPFTVLNNVLNTTQFNSQWNPVIDGDFLVRYGSQQLADGAFVKVPIISGANSDEGTAFGATGIYTQDDFIRQLNTTNGIQPALPQWFIQKLLAAYPQSPSFGIPSSQALGGDILLGAPYGPEYRREAAYAGDVTFIAPRRRTCETWAAAGLPAYCYRFNTIPAGIPWPIEVTHFQEVAFVFNNLQGLGYAINPFQNKSAAYTQLSKLMSNSWASFFHDLNPNNWTGRAGFGAEDWPTYAVNGPKDFVFDANRTSYAEPDTFRAEGIKLINDNAALYHR</sequence>
<dbReference type="EMBL" id="ML996084">
    <property type="protein sequence ID" value="KAF2153646.1"/>
    <property type="molecule type" value="Genomic_DNA"/>
</dbReference>
<dbReference type="GO" id="GO:0052689">
    <property type="term" value="F:carboxylic ester hydrolase activity"/>
    <property type="evidence" value="ECO:0007669"/>
    <property type="project" value="TreeGrafter"/>
</dbReference>
<proteinExistence type="inferred from homology"/>
<comment type="caution">
    <text evidence="5">The sequence shown here is derived from an EMBL/GenBank/DDBJ whole genome shotgun (WGS) entry which is preliminary data.</text>
</comment>
<evidence type="ECO:0000256" key="2">
    <source>
        <dbReference type="ARBA" id="ARBA00022801"/>
    </source>
</evidence>
<organism evidence="5 6">
    <name type="scientific">Myriangium duriaei CBS 260.36</name>
    <dbReference type="NCBI Taxonomy" id="1168546"/>
    <lineage>
        <taxon>Eukaryota</taxon>
        <taxon>Fungi</taxon>
        <taxon>Dikarya</taxon>
        <taxon>Ascomycota</taxon>
        <taxon>Pezizomycotina</taxon>
        <taxon>Dothideomycetes</taxon>
        <taxon>Dothideomycetidae</taxon>
        <taxon>Myriangiales</taxon>
        <taxon>Myriangiaceae</taxon>
        <taxon>Myriangium</taxon>
    </lineage>
</organism>
<evidence type="ECO:0000256" key="3">
    <source>
        <dbReference type="RuleBase" id="RU361235"/>
    </source>
</evidence>
<name>A0A9P4J1Y3_9PEZI</name>
<dbReference type="InterPro" id="IPR002018">
    <property type="entry name" value="CarbesteraseB"/>
</dbReference>
<reference evidence="5" key="1">
    <citation type="journal article" date="2020" name="Stud. Mycol.">
        <title>101 Dothideomycetes genomes: a test case for predicting lifestyles and emergence of pathogens.</title>
        <authorList>
            <person name="Haridas S."/>
            <person name="Albert R."/>
            <person name="Binder M."/>
            <person name="Bloem J."/>
            <person name="Labutti K."/>
            <person name="Salamov A."/>
            <person name="Andreopoulos B."/>
            <person name="Baker S."/>
            <person name="Barry K."/>
            <person name="Bills G."/>
            <person name="Bluhm B."/>
            <person name="Cannon C."/>
            <person name="Castanera R."/>
            <person name="Culley D."/>
            <person name="Daum C."/>
            <person name="Ezra D."/>
            <person name="Gonzalez J."/>
            <person name="Henrissat B."/>
            <person name="Kuo A."/>
            <person name="Liang C."/>
            <person name="Lipzen A."/>
            <person name="Lutzoni F."/>
            <person name="Magnuson J."/>
            <person name="Mondo S."/>
            <person name="Nolan M."/>
            <person name="Ohm R."/>
            <person name="Pangilinan J."/>
            <person name="Park H.-J."/>
            <person name="Ramirez L."/>
            <person name="Alfaro M."/>
            <person name="Sun H."/>
            <person name="Tritt A."/>
            <person name="Yoshinaga Y."/>
            <person name="Zwiers L.-H."/>
            <person name="Turgeon B."/>
            <person name="Goodwin S."/>
            <person name="Spatafora J."/>
            <person name="Crous P."/>
            <person name="Grigoriev I."/>
        </authorList>
    </citation>
    <scope>NUCLEOTIDE SEQUENCE</scope>
    <source>
        <strain evidence="5">CBS 260.36</strain>
    </source>
</reference>
<evidence type="ECO:0000256" key="1">
    <source>
        <dbReference type="ARBA" id="ARBA00005964"/>
    </source>
</evidence>
<dbReference type="PANTHER" id="PTHR43918">
    <property type="entry name" value="ACETYLCHOLINESTERASE"/>
    <property type="match status" value="1"/>
</dbReference>
<evidence type="ECO:0000313" key="5">
    <source>
        <dbReference type="EMBL" id="KAF2153646.1"/>
    </source>
</evidence>
<dbReference type="InterPro" id="IPR019826">
    <property type="entry name" value="Carboxylesterase_B_AS"/>
</dbReference>
<keyword evidence="6" id="KW-1185">Reference proteome</keyword>
<gene>
    <name evidence="5" type="ORF">K461DRAFT_224239</name>
</gene>
<dbReference type="InterPro" id="IPR029058">
    <property type="entry name" value="AB_hydrolase_fold"/>
</dbReference>
<comment type="similarity">
    <text evidence="1 3">Belongs to the type-B carboxylesterase/lipase family.</text>
</comment>
<dbReference type="Gene3D" id="3.40.50.1820">
    <property type="entry name" value="alpha/beta hydrolase"/>
    <property type="match status" value="1"/>
</dbReference>
<dbReference type="Proteomes" id="UP000799439">
    <property type="component" value="Unassembled WGS sequence"/>
</dbReference>
<dbReference type="SUPFAM" id="SSF53474">
    <property type="entry name" value="alpha/beta-Hydrolases"/>
    <property type="match status" value="1"/>
</dbReference>
<dbReference type="PROSITE" id="PS00122">
    <property type="entry name" value="CARBOXYLESTERASE_B_1"/>
    <property type="match status" value="1"/>
</dbReference>
<dbReference type="PANTHER" id="PTHR43918:SF4">
    <property type="entry name" value="CARBOXYLIC ESTER HYDROLASE"/>
    <property type="match status" value="1"/>
</dbReference>
<feature type="chain" id="PRO_5040542548" description="Carboxylic ester hydrolase" evidence="3">
    <location>
        <begin position="19"/>
        <end position="569"/>
    </location>
</feature>
<dbReference type="OrthoDB" id="408631at2759"/>
<evidence type="ECO:0000259" key="4">
    <source>
        <dbReference type="Pfam" id="PF00135"/>
    </source>
</evidence>
<dbReference type="EC" id="3.1.1.-" evidence="3"/>
<feature type="signal peptide" evidence="3">
    <location>
        <begin position="1"/>
        <end position="18"/>
    </location>
</feature>
<dbReference type="InterPro" id="IPR019819">
    <property type="entry name" value="Carboxylesterase_B_CS"/>
</dbReference>
<dbReference type="PROSITE" id="PS00941">
    <property type="entry name" value="CARBOXYLESTERASE_B_2"/>
    <property type="match status" value="1"/>
</dbReference>
<evidence type="ECO:0000313" key="6">
    <source>
        <dbReference type="Proteomes" id="UP000799439"/>
    </source>
</evidence>
<dbReference type="AlphaFoldDB" id="A0A9P4J1Y3"/>